<reference evidence="3 4" key="2">
    <citation type="submission" date="2020-08" db="EMBL/GenBank/DDBJ databases">
        <authorList>
            <person name="Ueki A."/>
            <person name="Tonouchi A."/>
        </authorList>
    </citation>
    <scope>NUCLEOTIDE SEQUENCE [LARGE SCALE GENOMIC DNA]</scope>
    <source>
        <strain evidence="3 4">CTTW</strain>
    </source>
</reference>
<keyword evidence="4" id="KW-1185">Reference proteome</keyword>
<keyword evidence="1" id="KW-0378">Hydrolase</keyword>
<dbReference type="InterPro" id="IPR001764">
    <property type="entry name" value="Glyco_hydro_3_N"/>
</dbReference>
<gene>
    <name evidence="3" type="ORF">bsdcttw_33420</name>
</gene>
<dbReference type="InterPro" id="IPR011658">
    <property type="entry name" value="PA14_dom"/>
</dbReference>
<dbReference type="InterPro" id="IPR013783">
    <property type="entry name" value="Ig-like_fold"/>
</dbReference>
<proteinExistence type="predicted"/>
<reference evidence="3 4" key="1">
    <citation type="submission" date="2020-08" db="EMBL/GenBank/DDBJ databases">
        <title>Draft genome sequencing of an Anaerocolumna strain isolated from anoxic soil subjected to BSD treatment.</title>
        <authorList>
            <person name="Uek A."/>
            <person name="Tonouchi A."/>
        </authorList>
    </citation>
    <scope>NUCLEOTIDE SEQUENCE [LARGE SCALE GENOMIC DNA]</scope>
    <source>
        <strain evidence="3 4">CTTW</strain>
    </source>
</reference>
<evidence type="ECO:0000259" key="2">
    <source>
        <dbReference type="PROSITE" id="PS51820"/>
    </source>
</evidence>
<dbReference type="InterPro" id="IPR002772">
    <property type="entry name" value="Glyco_hydro_3_C"/>
</dbReference>
<dbReference type="EMBL" id="AP023368">
    <property type="protein sequence ID" value="BCK00302.1"/>
    <property type="molecule type" value="Genomic_DNA"/>
</dbReference>
<dbReference type="SUPFAM" id="SSF51445">
    <property type="entry name" value="(Trans)glycosidases"/>
    <property type="match status" value="1"/>
</dbReference>
<dbReference type="PANTHER" id="PTHR30620:SF123">
    <property type="entry name" value="BETA-XYLOSIDASE"/>
    <property type="match status" value="1"/>
</dbReference>
<dbReference type="KEGG" id="acht:bsdcttw_33420"/>
<name>A0A7I8DSU5_9FIRM</name>
<dbReference type="Gene3D" id="2.60.40.10">
    <property type="entry name" value="Immunoglobulins"/>
    <property type="match status" value="1"/>
</dbReference>
<dbReference type="PROSITE" id="PS51820">
    <property type="entry name" value="PA14"/>
    <property type="match status" value="1"/>
</dbReference>
<dbReference type="SMART" id="SM01217">
    <property type="entry name" value="Fn3_like"/>
    <property type="match status" value="1"/>
</dbReference>
<dbReference type="InterPro" id="IPR017853">
    <property type="entry name" value="GH"/>
</dbReference>
<dbReference type="PRINTS" id="PR00133">
    <property type="entry name" value="GLHYDRLASE3"/>
</dbReference>
<dbReference type="PANTHER" id="PTHR30620">
    <property type="entry name" value="PERIPLASMIC BETA-GLUCOSIDASE-RELATED"/>
    <property type="match status" value="1"/>
</dbReference>
<feature type="domain" description="PA14" evidence="2">
    <location>
        <begin position="473"/>
        <end position="618"/>
    </location>
</feature>
<dbReference type="InterPro" id="IPR037524">
    <property type="entry name" value="PA14/GLEYA"/>
</dbReference>
<dbReference type="InterPro" id="IPR036962">
    <property type="entry name" value="Glyco_hydro_3_N_sf"/>
</dbReference>
<dbReference type="InterPro" id="IPR051915">
    <property type="entry name" value="Cellulose_Degrad_GH3"/>
</dbReference>
<dbReference type="InterPro" id="IPR026891">
    <property type="entry name" value="Fn3-like"/>
</dbReference>
<dbReference type="RefSeq" id="WP_185255990.1">
    <property type="nucleotide sequence ID" value="NZ_AP023368.1"/>
</dbReference>
<dbReference type="Gene3D" id="3.20.20.300">
    <property type="entry name" value="Glycoside hydrolase, family 3, N-terminal domain"/>
    <property type="match status" value="1"/>
</dbReference>
<dbReference type="Pfam" id="PF00933">
    <property type="entry name" value="Glyco_hydro_3"/>
    <property type="match status" value="1"/>
</dbReference>
<dbReference type="Gene3D" id="3.40.50.1700">
    <property type="entry name" value="Glycoside hydrolase family 3 C-terminal domain"/>
    <property type="match status" value="2"/>
</dbReference>
<dbReference type="SUPFAM" id="SSF56988">
    <property type="entry name" value="Anthrax protective antigen"/>
    <property type="match status" value="1"/>
</dbReference>
<evidence type="ECO:0000313" key="3">
    <source>
        <dbReference type="EMBL" id="BCK00302.1"/>
    </source>
</evidence>
<dbReference type="Proteomes" id="UP000515703">
    <property type="component" value="Chromosome"/>
</dbReference>
<accession>A0A7I8DSU5</accession>
<dbReference type="AlphaFoldDB" id="A0A7I8DSU5"/>
<dbReference type="SUPFAM" id="SSF52279">
    <property type="entry name" value="Beta-D-glucan exohydrolase, C-terminal domain"/>
    <property type="match status" value="1"/>
</dbReference>
<evidence type="ECO:0000313" key="4">
    <source>
        <dbReference type="Proteomes" id="UP000515703"/>
    </source>
</evidence>
<organism evidence="3 4">
    <name type="scientific">Anaerocolumna chitinilytica</name>
    <dbReference type="NCBI Taxonomy" id="1727145"/>
    <lineage>
        <taxon>Bacteria</taxon>
        <taxon>Bacillati</taxon>
        <taxon>Bacillota</taxon>
        <taxon>Clostridia</taxon>
        <taxon>Lachnospirales</taxon>
        <taxon>Lachnospiraceae</taxon>
        <taxon>Anaerocolumna</taxon>
    </lineage>
</organism>
<evidence type="ECO:0000256" key="1">
    <source>
        <dbReference type="ARBA" id="ARBA00022801"/>
    </source>
</evidence>
<dbReference type="GO" id="GO:0009251">
    <property type="term" value="P:glucan catabolic process"/>
    <property type="evidence" value="ECO:0007669"/>
    <property type="project" value="TreeGrafter"/>
</dbReference>
<dbReference type="Pfam" id="PF14310">
    <property type="entry name" value="Fn3-like"/>
    <property type="match status" value="1"/>
</dbReference>
<dbReference type="Pfam" id="PF01915">
    <property type="entry name" value="Glyco_hydro_3_C"/>
    <property type="match status" value="1"/>
</dbReference>
<dbReference type="InterPro" id="IPR036881">
    <property type="entry name" value="Glyco_hydro_3_C_sf"/>
</dbReference>
<dbReference type="Pfam" id="PF07691">
    <property type="entry name" value="PA14"/>
    <property type="match status" value="1"/>
</dbReference>
<dbReference type="GO" id="GO:0008422">
    <property type="term" value="F:beta-glucosidase activity"/>
    <property type="evidence" value="ECO:0007669"/>
    <property type="project" value="TreeGrafter"/>
</dbReference>
<protein>
    <submittedName>
        <fullName evidence="3">Beta-glucosidase</fullName>
    </submittedName>
</protein>
<sequence length="872" mass="97646">MKYKDSTLTPRQRAEDLLSRMTLEEKAAQMDMIRGVELATKVHEAHFCSVDENSDFDWQKVEKSIGKKGMGFVHDVYSVPAVLNKLQRFMVEETRLGIPCIFTGEALHGLSYPGATIFPMPINLGAAFHPELTNKVGAAIAAETRSLGIHEILAPNLDLAREPRWGRVEETFGEDTYLSSEMAYAIITGEQGEDISRPDKVICEPKHYCVHGIPEGGTNCSPARAGVREIETSYLPVFEAGIKKAGAYNAMASYNCIDGEAVIASDYYLRKILKERFGLKGYVRADFGAVSRLKGSHHMTTDNKDSICMAVNAGLDVQGFDFSNQYWEETLVELVKEGRISMETIDEAVLRILQVKFELGLFEHPYTEETRYKEVVRCEEHLQISYEAARESIVMLQNKNNLLPLKKDIASIALIGPSSGKQRVGSYSSEPYGYQVESLTEACRRKVGKDTVIYQQDGCSISDRDIALVPKEWFVDGVTLTYYNNSSFAGNPVGSDRMNSINFNWILAKPHRDLEFKGYSIRMSGTLRVNTKDFTEADEIHGRLVFTTDDSVRVYIDDNCVIDSFGERKQKLPQCEFTFMNGAEHKLLIEYLCDVNGNNVTLSMDFHDNSLEGALAAARKSEVVILVCGDDKVTSGEGMDRSELCLYGKQKELIRRVCELQKPTILVLENGKPVDLSYETTQIDAILTAWFGGERGAKAIADILFGDECPSGKLPISFPKNVGQVPCYYSMLPGGSTEYLEGSRKPLFSFGHGLSYCEFRYENLLVKAGDNKYEYEVILEVTNLGTRTAEEVVQIYVEDLQSTIVTPDKLLKAFKRIKLLSGEKKVVKLKLDFDSFKLLDRNYNWIAEPGDFCIMAGSSSDDIRLSQIISIQ</sequence>